<protein>
    <recommendedName>
        <fullName evidence="11">Phosphofructokinase domain-containing protein</fullName>
    </recommendedName>
</protein>
<evidence type="ECO:0000256" key="6">
    <source>
        <dbReference type="ARBA" id="ARBA00022840"/>
    </source>
</evidence>
<keyword evidence="8" id="KW-0324">Glycolysis</keyword>
<evidence type="ECO:0000256" key="7">
    <source>
        <dbReference type="ARBA" id="ARBA00022842"/>
    </source>
</evidence>
<comment type="catalytic activity">
    <reaction evidence="10">
        <text>beta-D-fructose 6-phosphate + ATP = beta-D-fructose 1,6-bisphosphate + ADP + H(+)</text>
        <dbReference type="Rhea" id="RHEA:16109"/>
        <dbReference type="ChEBI" id="CHEBI:15378"/>
        <dbReference type="ChEBI" id="CHEBI:30616"/>
        <dbReference type="ChEBI" id="CHEBI:32966"/>
        <dbReference type="ChEBI" id="CHEBI:57634"/>
        <dbReference type="ChEBI" id="CHEBI:456216"/>
        <dbReference type="EC" id="2.7.1.11"/>
    </reaction>
</comment>
<dbReference type="GO" id="GO:0005524">
    <property type="term" value="F:ATP binding"/>
    <property type="evidence" value="ECO:0007669"/>
    <property type="project" value="UniProtKB-KW"/>
</dbReference>
<evidence type="ECO:0000256" key="1">
    <source>
        <dbReference type="ARBA" id="ARBA00001946"/>
    </source>
</evidence>
<comment type="cofactor">
    <cofactor evidence="1">
        <name>Mg(2+)</name>
        <dbReference type="ChEBI" id="CHEBI:18420"/>
    </cofactor>
</comment>
<dbReference type="PIRSF" id="PIRSF000534">
    <property type="entry name" value="PPi_PFK_TP0108"/>
    <property type="match status" value="1"/>
</dbReference>
<dbReference type="GO" id="GO:0046872">
    <property type="term" value="F:metal ion binding"/>
    <property type="evidence" value="ECO:0007669"/>
    <property type="project" value="UniProtKB-KW"/>
</dbReference>
<comment type="similarity">
    <text evidence="9">Belongs to the phosphofructokinase type A (PFKA) family.</text>
</comment>
<comment type="caution">
    <text evidence="12">The sequence shown here is derived from an EMBL/GenBank/DDBJ whole genome shotgun (WGS) entry which is preliminary data.</text>
</comment>
<dbReference type="PRINTS" id="PR00476">
    <property type="entry name" value="PHFRCTKINASE"/>
</dbReference>
<proteinExistence type="inferred from homology"/>
<keyword evidence="6" id="KW-0067">ATP-binding</keyword>
<dbReference type="EMBL" id="MFIX01000171">
    <property type="protein sequence ID" value="OGG02803.1"/>
    <property type="molecule type" value="Genomic_DNA"/>
</dbReference>
<evidence type="ECO:0000256" key="9">
    <source>
        <dbReference type="ARBA" id="ARBA00038478"/>
    </source>
</evidence>
<evidence type="ECO:0000256" key="5">
    <source>
        <dbReference type="ARBA" id="ARBA00022777"/>
    </source>
</evidence>
<dbReference type="InterPro" id="IPR022953">
    <property type="entry name" value="ATP_PFK"/>
</dbReference>
<keyword evidence="4" id="KW-0547">Nucleotide-binding</keyword>
<gene>
    <name evidence="12" type="ORF">A3F83_11730</name>
</gene>
<keyword evidence="5" id="KW-0418">Kinase</keyword>
<evidence type="ECO:0000256" key="3">
    <source>
        <dbReference type="ARBA" id="ARBA00022723"/>
    </source>
</evidence>
<dbReference type="PANTHER" id="PTHR45770">
    <property type="entry name" value="ATP-DEPENDENT 6-PHOSPHOFRUCTOKINASE 1"/>
    <property type="match status" value="1"/>
</dbReference>
<evidence type="ECO:0000256" key="2">
    <source>
        <dbReference type="ARBA" id="ARBA00022679"/>
    </source>
</evidence>
<dbReference type="InterPro" id="IPR035966">
    <property type="entry name" value="PKF_sf"/>
</dbReference>
<evidence type="ECO:0000313" key="13">
    <source>
        <dbReference type="Proteomes" id="UP000179129"/>
    </source>
</evidence>
<reference evidence="12 13" key="1">
    <citation type="journal article" date="2016" name="Nat. Commun.">
        <title>Thousands of microbial genomes shed light on interconnected biogeochemical processes in an aquifer system.</title>
        <authorList>
            <person name="Anantharaman K."/>
            <person name="Brown C.T."/>
            <person name="Hug L.A."/>
            <person name="Sharon I."/>
            <person name="Castelle C.J."/>
            <person name="Probst A.J."/>
            <person name="Thomas B.C."/>
            <person name="Singh A."/>
            <person name="Wilkins M.J."/>
            <person name="Karaoz U."/>
            <person name="Brodie E.L."/>
            <person name="Williams K.H."/>
            <person name="Hubbard S.S."/>
            <person name="Banfield J.F."/>
        </authorList>
    </citation>
    <scope>NUCLEOTIDE SEQUENCE [LARGE SCALE GENOMIC DNA]</scope>
</reference>
<evidence type="ECO:0000256" key="8">
    <source>
        <dbReference type="ARBA" id="ARBA00023152"/>
    </source>
</evidence>
<dbReference type="GO" id="GO:0005737">
    <property type="term" value="C:cytoplasm"/>
    <property type="evidence" value="ECO:0007669"/>
    <property type="project" value="UniProtKB-ARBA"/>
</dbReference>
<evidence type="ECO:0000256" key="4">
    <source>
        <dbReference type="ARBA" id="ARBA00022741"/>
    </source>
</evidence>
<dbReference type="AlphaFoldDB" id="A0A1F5YRV8"/>
<name>A0A1F5YRV8_9BACT</name>
<dbReference type="InterPro" id="IPR000023">
    <property type="entry name" value="Phosphofructokinase_dom"/>
</dbReference>
<dbReference type="GO" id="GO:0006002">
    <property type="term" value="P:fructose 6-phosphate metabolic process"/>
    <property type="evidence" value="ECO:0007669"/>
    <property type="project" value="InterPro"/>
</dbReference>
<accession>A0A1F5YRV8</accession>
<dbReference type="Gene3D" id="3.40.50.450">
    <property type="match status" value="1"/>
</dbReference>
<keyword evidence="3" id="KW-0479">Metal-binding</keyword>
<evidence type="ECO:0000259" key="11">
    <source>
        <dbReference type="Pfam" id="PF00365"/>
    </source>
</evidence>
<dbReference type="STRING" id="1817867.A3F83_11730"/>
<dbReference type="NCBIfam" id="NF005301">
    <property type="entry name" value="PRK06830.1"/>
    <property type="match status" value="1"/>
</dbReference>
<dbReference type="GO" id="GO:0003872">
    <property type="term" value="F:6-phosphofructokinase activity"/>
    <property type="evidence" value="ECO:0007669"/>
    <property type="project" value="UniProtKB-EC"/>
</dbReference>
<sequence length="442" mass="47836">MLTAEDLIVKTLGPCNYDSPLRLSVTPGDGLPDYTQEGTTVPYQVTGRQGAPPDLSVCFERSGPRPKLFYDPKKVYAAIVTCGGLCPGLNNVVQSIFLELYHRYGVHKILGVRYGYRGFDPQSGLEPIDMTPEFVDGIQEQGGSILGSSRGMVPTETIIETLERWKVDILFVIGGDGTLKAAHEIAEEGLRRKLALSVVAIPKTIDNDILYVYKTFGFDTAVAEAAKVLLCAHNEARGAPYGVGLVKVMGRDSGFIASFATLASMAVNLTLIPEIPFKLEGEGGFLTLLAERLRKRGHAVVVAAEGAGLEHMTDGEIIHDASGNIMYSQMSKDIGIFLRDRIKSYCKEVGIPVNIKYIDPSYIIRSVPANANDSLFCNDLGRAAVHAAMAGKTDLVIGLWHNLLTHVPLSTATRGKKKVAPDSKLWLAVTEATGQPLVFQMA</sequence>
<dbReference type="InterPro" id="IPR050929">
    <property type="entry name" value="PFKA"/>
</dbReference>
<dbReference type="Pfam" id="PF00365">
    <property type="entry name" value="PFK"/>
    <property type="match status" value="1"/>
</dbReference>
<evidence type="ECO:0000256" key="10">
    <source>
        <dbReference type="ARBA" id="ARBA00048070"/>
    </source>
</evidence>
<dbReference type="SUPFAM" id="SSF53784">
    <property type="entry name" value="Phosphofructokinase"/>
    <property type="match status" value="1"/>
</dbReference>
<evidence type="ECO:0000313" key="12">
    <source>
        <dbReference type="EMBL" id="OGG02803.1"/>
    </source>
</evidence>
<dbReference type="InterPro" id="IPR012004">
    <property type="entry name" value="PyroP-dep_PFK_TP0108"/>
</dbReference>
<feature type="domain" description="Phosphofructokinase" evidence="11">
    <location>
        <begin position="78"/>
        <end position="387"/>
    </location>
</feature>
<dbReference type="FunFam" id="3.40.50.450:FF:000002">
    <property type="entry name" value="ATP-dependent 6-phosphofructokinase"/>
    <property type="match status" value="1"/>
</dbReference>
<dbReference type="Proteomes" id="UP000179129">
    <property type="component" value="Unassembled WGS sequence"/>
</dbReference>
<dbReference type="UniPathway" id="UPA00109">
    <property type="reaction ID" value="UER00182"/>
</dbReference>
<keyword evidence="2" id="KW-0808">Transferase</keyword>
<organism evidence="12 13">
    <name type="scientific">Candidatus Glassbacteria bacterium RIFCSPLOWO2_12_FULL_58_11</name>
    <dbReference type="NCBI Taxonomy" id="1817867"/>
    <lineage>
        <taxon>Bacteria</taxon>
        <taxon>Candidatus Glassiibacteriota</taxon>
    </lineage>
</organism>
<keyword evidence="7" id="KW-0460">Magnesium</keyword>